<dbReference type="InterPro" id="IPR008278">
    <property type="entry name" value="4-PPantetheinyl_Trfase_dom"/>
</dbReference>
<dbReference type="InterPro" id="IPR041354">
    <property type="entry name" value="4PPT_N"/>
</dbReference>
<dbReference type="OrthoDB" id="8210607at2"/>
<evidence type="ECO:0000313" key="6">
    <source>
        <dbReference type="EMBL" id="TWF95540.1"/>
    </source>
</evidence>
<proteinExistence type="predicted"/>
<keyword evidence="1 6" id="KW-0808">Transferase</keyword>
<sequence>MIERVLPGGVAWDEAFTDPPQAWLFEEEEREIARSVDKRRREFTTVRHCARNALAGIGVPAVPLLPGERGAPGWPPGVVGSMTHCAGYRAAVVGRDDSVRTAGIDAEPHDQLPDGVLDAISLPAERAMLTTLSTADPAVHWDRVLFSAKESVYKAWFPLTRRWLDFEDAELTLSPDGTFRARLLQRGPEIDGAPLTSFTGRWLADGGLVITAIVRGADPRSTRTR</sequence>
<dbReference type="InterPro" id="IPR003542">
    <property type="entry name" value="Enbac_synth_compD-like"/>
</dbReference>
<dbReference type="PRINTS" id="PR01399">
    <property type="entry name" value="ENTSNTHTASED"/>
</dbReference>
<dbReference type="GO" id="GO:0008897">
    <property type="term" value="F:holo-[acyl-carrier-protein] synthase activity"/>
    <property type="evidence" value="ECO:0007669"/>
    <property type="project" value="InterPro"/>
</dbReference>
<dbReference type="Proteomes" id="UP000316184">
    <property type="component" value="Unassembled WGS sequence"/>
</dbReference>
<feature type="binding site" evidence="2">
    <location>
        <position position="47"/>
    </location>
    <ligand>
        <name>CoA</name>
        <dbReference type="ChEBI" id="CHEBI:57287"/>
    </ligand>
</feature>
<feature type="binding site" evidence="3">
    <location>
        <position position="105"/>
    </location>
    <ligand>
        <name>Mg(2+)</name>
        <dbReference type="ChEBI" id="CHEBI:18420"/>
    </ligand>
</feature>
<feature type="binding site" evidence="2">
    <location>
        <position position="39"/>
    </location>
    <ligand>
        <name>CoA</name>
        <dbReference type="ChEBI" id="CHEBI:57287"/>
    </ligand>
</feature>
<dbReference type="InterPro" id="IPR037143">
    <property type="entry name" value="4-PPantetheinyl_Trfase_dom_sf"/>
</dbReference>
<feature type="binding site" evidence="2">
    <location>
        <position position="105"/>
    </location>
    <ligand>
        <name>CoA</name>
        <dbReference type="ChEBI" id="CHEBI:57287"/>
    </ligand>
</feature>
<evidence type="ECO:0000256" key="3">
    <source>
        <dbReference type="PIRSR" id="PIRSR603542-2"/>
    </source>
</evidence>
<protein>
    <submittedName>
        <fullName evidence="6">4'-phosphopantetheinyl transferase EntD</fullName>
    </submittedName>
</protein>
<keyword evidence="3" id="KW-0460">Magnesium</keyword>
<dbReference type="PANTHER" id="PTHR38096:SF1">
    <property type="entry name" value="ENTEROBACTIN SYNTHASE COMPONENT D"/>
    <property type="match status" value="1"/>
</dbReference>
<feature type="binding site" evidence="3">
    <location>
        <position position="107"/>
    </location>
    <ligand>
        <name>Mg(2+)</name>
        <dbReference type="ChEBI" id="CHEBI:18420"/>
    </ligand>
</feature>
<dbReference type="RefSeq" id="WP_145738528.1">
    <property type="nucleotide sequence ID" value="NZ_VIWX01000002.1"/>
</dbReference>
<evidence type="ECO:0000259" key="5">
    <source>
        <dbReference type="Pfam" id="PF17837"/>
    </source>
</evidence>
<dbReference type="GO" id="GO:0009366">
    <property type="term" value="C:enterobactin synthetase complex"/>
    <property type="evidence" value="ECO:0007669"/>
    <property type="project" value="InterPro"/>
</dbReference>
<feature type="binding site" evidence="2">
    <location>
        <begin position="83"/>
        <end position="84"/>
    </location>
    <ligand>
        <name>CoA</name>
        <dbReference type="ChEBI" id="CHEBI:57287"/>
    </ligand>
</feature>
<reference evidence="6 7" key="1">
    <citation type="submission" date="2019-06" db="EMBL/GenBank/DDBJ databases">
        <title>Sequencing the genomes of 1000 actinobacteria strains.</title>
        <authorList>
            <person name="Klenk H.-P."/>
        </authorList>
    </citation>
    <scope>NUCLEOTIDE SEQUENCE [LARGE SCALE GENOMIC DNA]</scope>
    <source>
        <strain evidence="6 7">DSM 46699</strain>
    </source>
</reference>
<dbReference type="PANTHER" id="PTHR38096">
    <property type="entry name" value="ENTEROBACTIN SYNTHASE COMPONENT D"/>
    <property type="match status" value="1"/>
</dbReference>
<dbReference type="SUPFAM" id="SSF56214">
    <property type="entry name" value="4'-phosphopantetheinyl transferase"/>
    <property type="match status" value="1"/>
</dbReference>
<evidence type="ECO:0000259" key="4">
    <source>
        <dbReference type="Pfam" id="PF01648"/>
    </source>
</evidence>
<dbReference type="Pfam" id="PF01648">
    <property type="entry name" value="ACPS"/>
    <property type="match status" value="1"/>
</dbReference>
<feature type="binding site" evidence="3">
    <location>
        <position position="106"/>
    </location>
    <ligand>
        <name>Mg(2+)</name>
        <dbReference type="ChEBI" id="CHEBI:18420"/>
    </ligand>
</feature>
<evidence type="ECO:0000256" key="1">
    <source>
        <dbReference type="ARBA" id="ARBA00022679"/>
    </source>
</evidence>
<keyword evidence="7" id="KW-1185">Reference proteome</keyword>
<comment type="cofactor">
    <cofactor evidence="3">
        <name>Mg(2+)</name>
        <dbReference type="ChEBI" id="CHEBI:18420"/>
    </cofactor>
</comment>
<dbReference type="Pfam" id="PF17837">
    <property type="entry name" value="4PPT_N"/>
    <property type="match status" value="1"/>
</dbReference>
<feature type="binding site" evidence="2">
    <location>
        <position position="154"/>
    </location>
    <ligand>
        <name>CoA</name>
        <dbReference type="ChEBI" id="CHEBI:57287"/>
    </ligand>
</feature>
<dbReference type="AlphaFoldDB" id="A0A561U840"/>
<dbReference type="GO" id="GO:0005886">
    <property type="term" value="C:plasma membrane"/>
    <property type="evidence" value="ECO:0007669"/>
    <property type="project" value="TreeGrafter"/>
</dbReference>
<gene>
    <name evidence="6" type="ORF">FHU35_12537</name>
</gene>
<dbReference type="EMBL" id="VIWX01000002">
    <property type="protein sequence ID" value="TWF95540.1"/>
    <property type="molecule type" value="Genomic_DNA"/>
</dbReference>
<accession>A0A561U840</accession>
<feature type="domain" description="4'-phosphopantetheinyl transferase" evidence="4">
    <location>
        <begin position="103"/>
        <end position="188"/>
    </location>
</feature>
<comment type="caution">
    <text evidence="6">The sequence shown here is derived from an EMBL/GenBank/DDBJ whole genome shotgun (WGS) entry which is preliminary data.</text>
</comment>
<name>A0A561U840_9PSEU</name>
<feature type="binding site" evidence="2">
    <location>
        <position position="164"/>
    </location>
    <ligand>
        <name>CoA</name>
        <dbReference type="ChEBI" id="CHEBI:57287"/>
    </ligand>
</feature>
<evidence type="ECO:0000313" key="7">
    <source>
        <dbReference type="Proteomes" id="UP000316184"/>
    </source>
</evidence>
<dbReference type="GO" id="GO:0009239">
    <property type="term" value="P:enterobactin biosynthetic process"/>
    <property type="evidence" value="ECO:0007669"/>
    <property type="project" value="InterPro"/>
</dbReference>
<keyword evidence="3" id="KW-0479">Metal-binding</keyword>
<evidence type="ECO:0000256" key="2">
    <source>
        <dbReference type="PIRSR" id="PIRSR603542-1"/>
    </source>
</evidence>
<feature type="domain" description="4'-phosphopantetheinyl transferase N-terminal" evidence="5">
    <location>
        <begin position="27"/>
        <end position="93"/>
    </location>
</feature>
<feature type="binding site" evidence="2">
    <location>
        <position position="150"/>
    </location>
    <ligand>
        <name>CoA</name>
        <dbReference type="ChEBI" id="CHEBI:57287"/>
    </ligand>
</feature>
<organism evidence="6 7">
    <name type="scientific">Saccharopolyspora dendranthemae</name>
    <dbReference type="NCBI Taxonomy" id="1181886"/>
    <lineage>
        <taxon>Bacteria</taxon>
        <taxon>Bacillati</taxon>
        <taxon>Actinomycetota</taxon>
        <taxon>Actinomycetes</taxon>
        <taxon>Pseudonocardiales</taxon>
        <taxon>Pseudonocardiaceae</taxon>
        <taxon>Saccharopolyspora</taxon>
    </lineage>
</organism>
<dbReference type="GO" id="GO:0000287">
    <property type="term" value="F:magnesium ion binding"/>
    <property type="evidence" value="ECO:0007669"/>
    <property type="project" value="InterPro"/>
</dbReference>